<evidence type="ECO:0000313" key="2">
    <source>
        <dbReference type="EMBL" id="TWT92052.1"/>
    </source>
</evidence>
<protein>
    <submittedName>
        <fullName evidence="2">Uncharacterized protein</fullName>
    </submittedName>
</protein>
<dbReference type="AlphaFoldDB" id="A0A5C5ZWQ4"/>
<accession>A0A5C5ZWQ4</accession>
<dbReference type="OrthoDB" id="267670at2"/>
<organism evidence="2 3">
    <name type="scientific">Stieleria varia</name>
    <dbReference type="NCBI Taxonomy" id="2528005"/>
    <lineage>
        <taxon>Bacteria</taxon>
        <taxon>Pseudomonadati</taxon>
        <taxon>Planctomycetota</taxon>
        <taxon>Planctomycetia</taxon>
        <taxon>Pirellulales</taxon>
        <taxon>Pirellulaceae</taxon>
        <taxon>Stieleria</taxon>
    </lineage>
</organism>
<proteinExistence type="predicted"/>
<evidence type="ECO:0000256" key="1">
    <source>
        <dbReference type="SAM" id="MobiDB-lite"/>
    </source>
</evidence>
<dbReference type="RefSeq" id="WP_146523267.1">
    <property type="nucleotide sequence ID" value="NZ_CP151726.1"/>
</dbReference>
<dbReference type="Proteomes" id="UP000320176">
    <property type="component" value="Unassembled WGS sequence"/>
</dbReference>
<name>A0A5C5ZWQ4_9BACT</name>
<comment type="caution">
    <text evidence="2">The sequence shown here is derived from an EMBL/GenBank/DDBJ whole genome shotgun (WGS) entry which is preliminary data.</text>
</comment>
<sequence>MISPHPQPPSALDRQHIAAVVREVIARLQGQISTSNDDNHSRVITESVVSVSTLDELPKKTTRVLISQRAIVTPAAKEHAKANGIAIERSGTQSAIQPTQSTTANHSSENIHDTDRPERLDAILRQLQLRGVALCPQTRVVCTDHPAAEVHRRCVAGDRAVMIGSIADVRRFGSEWNPNVWVLDMNKMNLITAVNAIAMIGK</sequence>
<dbReference type="EMBL" id="SJPN01000012">
    <property type="protein sequence ID" value="TWT92052.1"/>
    <property type="molecule type" value="Genomic_DNA"/>
</dbReference>
<feature type="compositionally biased region" description="Polar residues" evidence="1">
    <location>
        <begin position="90"/>
        <end position="108"/>
    </location>
</feature>
<keyword evidence="3" id="KW-1185">Reference proteome</keyword>
<gene>
    <name evidence="2" type="ORF">Pla52n_63490</name>
</gene>
<evidence type="ECO:0000313" key="3">
    <source>
        <dbReference type="Proteomes" id="UP000320176"/>
    </source>
</evidence>
<feature type="region of interest" description="Disordered" evidence="1">
    <location>
        <begin position="88"/>
        <end position="114"/>
    </location>
</feature>
<reference evidence="2 3" key="1">
    <citation type="submission" date="2019-02" db="EMBL/GenBank/DDBJ databases">
        <title>Deep-cultivation of Planctomycetes and their phenomic and genomic characterization uncovers novel biology.</title>
        <authorList>
            <person name="Wiegand S."/>
            <person name="Jogler M."/>
            <person name="Boedeker C."/>
            <person name="Pinto D."/>
            <person name="Vollmers J."/>
            <person name="Rivas-Marin E."/>
            <person name="Kohn T."/>
            <person name="Peeters S.H."/>
            <person name="Heuer A."/>
            <person name="Rast P."/>
            <person name="Oberbeckmann S."/>
            <person name="Bunk B."/>
            <person name="Jeske O."/>
            <person name="Meyerdierks A."/>
            <person name="Storesund J.E."/>
            <person name="Kallscheuer N."/>
            <person name="Luecker S."/>
            <person name="Lage O.M."/>
            <person name="Pohl T."/>
            <person name="Merkel B.J."/>
            <person name="Hornburger P."/>
            <person name="Mueller R.-W."/>
            <person name="Bruemmer F."/>
            <person name="Labrenz M."/>
            <person name="Spormann A.M."/>
            <person name="Op Den Camp H."/>
            <person name="Overmann J."/>
            <person name="Amann R."/>
            <person name="Jetten M.S.M."/>
            <person name="Mascher T."/>
            <person name="Medema M.H."/>
            <person name="Devos D.P."/>
            <person name="Kaster A.-K."/>
            <person name="Ovreas L."/>
            <person name="Rohde M."/>
            <person name="Galperin M.Y."/>
            <person name="Jogler C."/>
        </authorList>
    </citation>
    <scope>NUCLEOTIDE SEQUENCE [LARGE SCALE GENOMIC DNA]</scope>
    <source>
        <strain evidence="2 3">Pla52n</strain>
    </source>
</reference>